<feature type="compositionally biased region" description="Acidic residues" evidence="1">
    <location>
        <begin position="51"/>
        <end position="67"/>
    </location>
</feature>
<proteinExistence type="predicted"/>
<dbReference type="AlphaFoldDB" id="A0A3N4VPX4"/>
<evidence type="ECO:0000256" key="1">
    <source>
        <dbReference type="SAM" id="MobiDB-lite"/>
    </source>
</evidence>
<reference evidence="2 3" key="1">
    <citation type="submission" date="2018-11" db="EMBL/GenBank/DDBJ databases">
        <title>Genomic Encyclopedia of Type Strains, Phase IV (KMG-IV): sequencing the most valuable type-strain genomes for metagenomic binning, comparative biology and taxonomic classification.</title>
        <authorList>
            <person name="Goeker M."/>
        </authorList>
    </citation>
    <scope>NUCLEOTIDE SEQUENCE [LARGE SCALE GENOMIC DNA]</scope>
    <source>
        <strain evidence="2 3">DSM 25623</strain>
    </source>
</reference>
<dbReference type="RefSeq" id="WP_123769445.1">
    <property type="nucleotide sequence ID" value="NZ_RKQN01000001.1"/>
</dbReference>
<feature type="region of interest" description="Disordered" evidence="1">
    <location>
        <begin position="1"/>
        <end position="81"/>
    </location>
</feature>
<feature type="compositionally biased region" description="Basic and acidic residues" evidence="1">
    <location>
        <begin position="17"/>
        <end position="36"/>
    </location>
</feature>
<protein>
    <submittedName>
        <fullName evidence="2">Uncharacterized protein</fullName>
    </submittedName>
</protein>
<organism evidence="2 3">
    <name type="scientific">Vulcaniibacterium tengchongense</name>
    <dbReference type="NCBI Taxonomy" id="1273429"/>
    <lineage>
        <taxon>Bacteria</taxon>
        <taxon>Pseudomonadati</taxon>
        <taxon>Pseudomonadota</taxon>
        <taxon>Gammaproteobacteria</taxon>
        <taxon>Lysobacterales</taxon>
        <taxon>Lysobacteraceae</taxon>
        <taxon>Vulcaniibacterium</taxon>
    </lineage>
</organism>
<name>A0A3N4VPX4_9GAMM</name>
<accession>A0A3N4VPX4</accession>
<dbReference type="Proteomes" id="UP000269708">
    <property type="component" value="Unassembled WGS sequence"/>
</dbReference>
<evidence type="ECO:0000313" key="2">
    <source>
        <dbReference type="EMBL" id="RPE81939.1"/>
    </source>
</evidence>
<evidence type="ECO:0000313" key="3">
    <source>
        <dbReference type="Proteomes" id="UP000269708"/>
    </source>
</evidence>
<keyword evidence="3" id="KW-1185">Reference proteome</keyword>
<comment type="caution">
    <text evidence="2">The sequence shown here is derived from an EMBL/GenBank/DDBJ whole genome shotgun (WGS) entry which is preliminary data.</text>
</comment>
<sequence length="81" mass="8289">MADRKHERPGAPSGAGERPDRAADRRPQSDRAEDLRQTAPVPQGGVNPEMGDMDAAADPDRDPDDGDGGLPGKAGGGLMGA</sequence>
<gene>
    <name evidence="2" type="ORF">EDC50_1142</name>
</gene>
<dbReference type="EMBL" id="RKQN01000001">
    <property type="protein sequence ID" value="RPE81939.1"/>
    <property type="molecule type" value="Genomic_DNA"/>
</dbReference>
<feature type="compositionally biased region" description="Gly residues" evidence="1">
    <location>
        <begin position="68"/>
        <end position="81"/>
    </location>
</feature>